<dbReference type="OrthoDB" id="9814774at2"/>
<dbReference type="Proteomes" id="UP000051634">
    <property type="component" value="Unassembled WGS sequence"/>
</dbReference>
<dbReference type="AlphaFoldDB" id="A0A0T5YWK0"/>
<dbReference type="Proteomes" id="UP000051276">
    <property type="component" value="Unassembled WGS sequence"/>
</dbReference>
<reference evidence="3 4" key="1">
    <citation type="submission" date="2015-11" db="EMBL/GenBank/DDBJ databases">
        <title>The genome of Candidatus Endoriftia persephone in Ridgeia piscesae and population structure of the North Eastern Pacific vestimentiferan symbionts.</title>
        <authorList>
            <person name="Perez M."/>
            <person name="Juniper K.S."/>
        </authorList>
    </citation>
    <scope>NUCLEOTIDE SEQUENCE [LARGE SCALE GENOMIC DNA]</scope>
    <source>
        <strain evidence="2">Ind10</strain>
        <strain evidence="1">Ind11</strain>
    </source>
</reference>
<dbReference type="InterPro" id="IPR027961">
    <property type="entry name" value="DUF4442"/>
</dbReference>
<keyword evidence="4" id="KW-1185">Reference proteome</keyword>
<evidence type="ECO:0000313" key="2">
    <source>
        <dbReference type="EMBL" id="KRT57549.1"/>
    </source>
</evidence>
<proteinExistence type="predicted"/>
<dbReference type="EMBL" id="LDXT01000089">
    <property type="protein sequence ID" value="KRT54606.1"/>
    <property type="molecule type" value="Genomic_DNA"/>
</dbReference>
<dbReference type="Gene3D" id="3.10.129.10">
    <property type="entry name" value="Hotdog Thioesterase"/>
    <property type="match status" value="1"/>
</dbReference>
<dbReference type="EMBL" id="LMXI01000522">
    <property type="protein sequence ID" value="KRT57549.1"/>
    <property type="molecule type" value="Genomic_DNA"/>
</dbReference>
<dbReference type="InterPro" id="IPR029069">
    <property type="entry name" value="HotDog_dom_sf"/>
</dbReference>
<dbReference type="STRING" id="54398.Ga0074115_10817"/>
<comment type="caution">
    <text evidence="1">The sequence shown here is derived from an EMBL/GenBank/DDBJ whole genome shotgun (WGS) entry which is preliminary data.</text>
</comment>
<evidence type="ECO:0000313" key="4">
    <source>
        <dbReference type="Proteomes" id="UP000051634"/>
    </source>
</evidence>
<evidence type="ECO:0000313" key="1">
    <source>
        <dbReference type="EMBL" id="KRT54606.1"/>
    </source>
</evidence>
<evidence type="ECO:0000313" key="3">
    <source>
        <dbReference type="Proteomes" id="UP000051276"/>
    </source>
</evidence>
<dbReference type="SUPFAM" id="SSF54637">
    <property type="entry name" value="Thioesterase/thiol ester dehydrase-isomerase"/>
    <property type="match status" value="1"/>
</dbReference>
<accession>A0A0T5YWK0</accession>
<dbReference type="RefSeq" id="WP_057956536.1">
    <property type="nucleotide sequence ID" value="NZ_KQ556936.1"/>
</dbReference>
<sequence length="152" mass="16907">MTRSKLLSGSHNSPERRLERFAPFHSMGVKVLELGRGGRDVRILLPLNQHNCNPGGSMFGGAIAALADPVPALACNRIFPGYSVWTRQLQIDFRRPGVADLELRFDFPPGIEMQIGEELERIGRSSPLFEFGLYLPGGEICAWVQNRVAMRS</sequence>
<evidence type="ECO:0008006" key="5">
    <source>
        <dbReference type="Google" id="ProtNLM"/>
    </source>
</evidence>
<dbReference type="Pfam" id="PF14539">
    <property type="entry name" value="DUF4442"/>
    <property type="match status" value="1"/>
</dbReference>
<protein>
    <recommendedName>
        <fullName evidence="5">Acyl-coenzyme A thioesterase PaaI, contains HGG motif</fullName>
    </recommendedName>
</protein>
<organism evidence="1 4">
    <name type="scientific">endosymbiont of Ridgeia piscesae</name>
    <dbReference type="NCBI Taxonomy" id="54398"/>
    <lineage>
        <taxon>Bacteria</taxon>
        <taxon>Pseudomonadati</taxon>
        <taxon>Pseudomonadota</taxon>
        <taxon>Gammaproteobacteria</taxon>
        <taxon>sulfur-oxidizing symbionts</taxon>
    </lineage>
</organism>
<gene>
    <name evidence="1" type="ORF">Ga0074115_10817</name>
    <name evidence="2" type="ORF">Ga0076813_11723</name>
</gene>
<dbReference type="CDD" id="cd03443">
    <property type="entry name" value="PaaI_thioesterase"/>
    <property type="match status" value="1"/>
</dbReference>
<name>A0A0T5YWK0_9GAMM</name>